<dbReference type="OrthoDB" id="24948at2759"/>
<evidence type="ECO:0000256" key="3">
    <source>
        <dbReference type="ARBA" id="ARBA00022776"/>
    </source>
</evidence>
<protein>
    <recommendedName>
        <fullName evidence="7">DOC domain-containing protein</fullName>
    </recommendedName>
</protein>
<keyword evidence="5" id="KW-0131">Cell cycle</keyword>
<proteinExistence type="inferred from homology"/>
<name>A0A1L7XXC6_9HELO</name>
<accession>A0A1L7XXC6</accession>
<organism evidence="8 9">
    <name type="scientific">Phialocephala subalpina</name>
    <dbReference type="NCBI Taxonomy" id="576137"/>
    <lineage>
        <taxon>Eukaryota</taxon>
        <taxon>Fungi</taxon>
        <taxon>Dikarya</taxon>
        <taxon>Ascomycota</taxon>
        <taxon>Pezizomycotina</taxon>
        <taxon>Leotiomycetes</taxon>
        <taxon>Helotiales</taxon>
        <taxon>Mollisiaceae</taxon>
        <taxon>Phialocephala</taxon>
        <taxon>Phialocephala fortinii species complex</taxon>
    </lineage>
</organism>
<reference evidence="8 9" key="1">
    <citation type="submission" date="2016-03" db="EMBL/GenBank/DDBJ databases">
        <authorList>
            <person name="Ploux O."/>
        </authorList>
    </citation>
    <scope>NUCLEOTIDE SEQUENCE [LARGE SCALE GENOMIC DNA]</scope>
    <source>
        <strain evidence="8 9">UAMH 11012</strain>
    </source>
</reference>
<keyword evidence="9" id="KW-1185">Reference proteome</keyword>
<dbReference type="PROSITE" id="PS51284">
    <property type="entry name" value="DOC"/>
    <property type="match status" value="1"/>
</dbReference>
<dbReference type="AlphaFoldDB" id="A0A1L7XXC6"/>
<gene>
    <name evidence="8" type="ORF">PAC_19558</name>
</gene>
<feature type="compositionally biased region" description="Low complexity" evidence="6">
    <location>
        <begin position="33"/>
        <end position="46"/>
    </location>
</feature>
<dbReference type="SMART" id="SM01337">
    <property type="entry name" value="APC10"/>
    <property type="match status" value="1"/>
</dbReference>
<evidence type="ECO:0000313" key="8">
    <source>
        <dbReference type="EMBL" id="CZR69658.1"/>
    </source>
</evidence>
<feature type="domain" description="DOC" evidence="7">
    <location>
        <begin position="129"/>
        <end position="317"/>
    </location>
</feature>
<evidence type="ECO:0000259" key="7">
    <source>
        <dbReference type="PROSITE" id="PS51284"/>
    </source>
</evidence>
<comment type="similarity">
    <text evidence="1">Belongs to the APC10 family.</text>
</comment>
<feature type="region of interest" description="Disordered" evidence="6">
    <location>
        <begin position="1"/>
        <end position="96"/>
    </location>
</feature>
<evidence type="ECO:0000313" key="9">
    <source>
        <dbReference type="Proteomes" id="UP000184330"/>
    </source>
</evidence>
<dbReference type="GO" id="GO:0031145">
    <property type="term" value="P:anaphase-promoting complex-dependent catabolic process"/>
    <property type="evidence" value="ECO:0007669"/>
    <property type="project" value="InterPro"/>
</dbReference>
<dbReference type="Pfam" id="PF03256">
    <property type="entry name" value="ANAPC10"/>
    <property type="match status" value="1"/>
</dbReference>
<dbReference type="InterPro" id="IPR016901">
    <property type="entry name" value="APC10/Doc1"/>
</dbReference>
<dbReference type="GO" id="GO:0070979">
    <property type="term" value="P:protein K11-linked ubiquitination"/>
    <property type="evidence" value="ECO:0007669"/>
    <property type="project" value="TreeGrafter"/>
</dbReference>
<dbReference type="GO" id="GO:0051301">
    <property type="term" value="P:cell division"/>
    <property type="evidence" value="ECO:0007669"/>
    <property type="project" value="UniProtKB-KW"/>
</dbReference>
<dbReference type="Proteomes" id="UP000184330">
    <property type="component" value="Unassembled WGS sequence"/>
</dbReference>
<dbReference type="Gene3D" id="2.60.120.260">
    <property type="entry name" value="Galactose-binding domain-like"/>
    <property type="match status" value="1"/>
</dbReference>
<feature type="region of interest" description="Disordered" evidence="6">
    <location>
        <begin position="312"/>
        <end position="346"/>
    </location>
</feature>
<dbReference type="GO" id="GO:0005680">
    <property type="term" value="C:anaphase-promoting complex"/>
    <property type="evidence" value="ECO:0007669"/>
    <property type="project" value="InterPro"/>
</dbReference>
<dbReference type="STRING" id="576137.A0A1L7XXC6"/>
<keyword evidence="2" id="KW-0132">Cell division</keyword>
<evidence type="ECO:0000256" key="4">
    <source>
        <dbReference type="ARBA" id="ARBA00022786"/>
    </source>
</evidence>
<evidence type="ECO:0000256" key="5">
    <source>
        <dbReference type="ARBA" id="ARBA00023306"/>
    </source>
</evidence>
<dbReference type="InterPro" id="IPR004939">
    <property type="entry name" value="APC_su10/DOC_dom"/>
</dbReference>
<evidence type="ECO:0000256" key="6">
    <source>
        <dbReference type="SAM" id="MobiDB-lite"/>
    </source>
</evidence>
<keyword evidence="3" id="KW-0498">Mitosis</keyword>
<dbReference type="EMBL" id="FJOG01000076">
    <property type="protein sequence ID" value="CZR69658.1"/>
    <property type="molecule type" value="Genomic_DNA"/>
</dbReference>
<dbReference type="SUPFAM" id="SSF49785">
    <property type="entry name" value="Galactose-binding domain-like"/>
    <property type="match status" value="1"/>
</dbReference>
<evidence type="ECO:0000256" key="1">
    <source>
        <dbReference type="ARBA" id="ARBA00006762"/>
    </source>
</evidence>
<keyword evidence="4" id="KW-0833">Ubl conjugation pathway</keyword>
<sequence length="346" mass="38308">MTPTPVRETPQHPGRLAFPPIRGFRFDADRRNVTPTLHTPVTPLLDEGAEGDEDSDEGSIEPGENDEIDEEEESELGEEGADDDEEEEGGIEEAWRPILPIRAVPAVRTVPARTGENLIVHTPTTLQIANQRRSVPMEIDVPFDPAALGLKEIGNLASWTVSSSKPGCGVEALRDEDTNLFWQSDGPQPHHLNIHFSRLVSIVAIRLYLDFEADESYTPTRITLLAGTGYHDLIPFSALSFEQPKGWIDAPLDHVGGGEDGKTLRAFLVQVRIVENHQNGKDTHVRGLKIYARDDRARGMGALDSLRDNVLEGKGKARASPSKTQPNGMERTWLLEPDWMGEPELR</sequence>
<dbReference type="PANTHER" id="PTHR12936:SF0">
    <property type="entry name" value="ANAPHASE-PROMOTING COMPLEX SUBUNIT 10"/>
    <property type="match status" value="1"/>
</dbReference>
<evidence type="ECO:0000256" key="2">
    <source>
        <dbReference type="ARBA" id="ARBA00022618"/>
    </source>
</evidence>
<feature type="compositionally biased region" description="Acidic residues" evidence="6">
    <location>
        <begin position="47"/>
        <end position="91"/>
    </location>
</feature>
<dbReference type="PANTHER" id="PTHR12936">
    <property type="entry name" value="ANAPHASE-PROMOTING COMPLEX 10"/>
    <property type="match status" value="1"/>
</dbReference>
<dbReference type="InterPro" id="IPR008979">
    <property type="entry name" value="Galactose-bd-like_sf"/>
</dbReference>
<dbReference type="CDD" id="cd08366">
    <property type="entry name" value="APC10"/>
    <property type="match status" value="1"/>
</dbReference>